<accession>A0A286UCM3</accession>
<protein>
    <submittedName>
        <fullName evidence="2">Uncharacterized protein</fullName>
    </submittedName>
</protein>
<feature type="compositionally biased region" description="Basic and acidic residues" evidence="1">
    <location>
        <begin position="63"/>
        <end position="74"/>
    </location>
</feature>
<dbReference type="AlphaFoldDB" id="A0A286UCM3"/>
<name>A0A286UCM3_9AGAM</name>
<keyword evidence="3" id="KW-1185">Reference proteome</keyword>
<comment type="caution">
    <text evidence="2">The sequence shown here is derived from an EMBL/GenBank/DDBJ whole genome shotgun (WGS) entry which is preliminary data.</text>
</comment>
<feature type="region of interest" description="Disordered" evidence="1">
    <location>
        <begin position="55"/>
        <end position="95"/>
    </location>
</feature>
<dbReference type="Proteomes" id="UP000217199">
    <property type="component" value="Unassembled WGS sequence"/>
</dbReference>
<gene>
    <name evidence="2" type="ORF">PNOK_0741500</name>
</gene>
<feature type="region of interest" description="Disordered" evidence="1">
    <location>
        <begin position="1"/>
        <end position="28"/>
    </location>
</feature>
<feature type="compositionally biased region" description="Basic and acidic residues" evidence="1">
    <location>
        <begin position="82"/>
        <end position="95"/>
    </location>
</feature>
<evidence type="ECO:0000313" key="3">
    <source>
        <dbReference type="Proteomes" id="UP000217199"/>
    </source>
</evidence>
<reference evidence="2 3" key="1">
    <citation type="journal article" date="2017" name="Mol. Ecol.">
        <title>Comparative and population genomic landscape of Phellinus noxius: A hypervariable fungus causing root rot in trees.</title>
        <authorList>
            <person name="Chung C.L."/>
            <person name="Lee T.J."/>
            <person name="Akiba M."/>
            <person name="Lee H.H."/>
            <person name="Kuo T.H."/>
            <person name="Liu D."/>
            <person name="Ke H.M."/>
            <person name="Yokoi T."/>
            <person name="Roa M.B."/>
            <person name="Lu M.J."/>
            <person name="Chang Y.Y."/>
            <person name="Ann P.J."/>
            <person name="Tsai J.N."/>
            <person name="Chen C.Y."/>
            <person name="Tzean S.S."/>
            <person name="Ota Y."/>
            <person name="Hattori T."/>
            <person name="Sahashi N."/>
            <person name="Liou R.F."/>
            <person name="Kikuchi T."/>
            <person name="Tsai I.J."/>
        </authorList>
    </citation>
    <scope>NUCLEOTIDE SEQUENCE [LARGE SCALE GENOMIC DNA]</scope>
    <source>
        <strain evidence="2 3">FFPRI411160</strain>
    </source>
</reference>
<organism evidence="2 3">
    <name type="scientific">Pyrrhoderma noxium</name>
    <dbReference type="NCBI Taxonomy" id="2282107"/>
    <lineage>
        <taxon>Eukaryota</taxon>
        <taxon>Fungi</taxon>
        <taxon>Dikarya</taxon>
        <taxon>Basidiomycota</taxon>
        <taxon>Agaricomycotina</taxon>
        <taxon>Agaricomycetes</taxon>
        <taxon>Hymenochaetales</taxon>
        <taxon>Hymenochaetaceae</taxon>
        <taxon>Pyrrhoderma</taxon>
    </lineage>
</organism>
<proteinExistence type="predicted"/>
<sequence length="95" mass="10537">MHLSPPKKTDKTPEGEEEEEEVSEWKEGNDLVVERRRCGPGEDVDVEVLHGAACTHKSGKKGKGGEVDHPQKEVKKLHKKAKEAEKGVKKTVRDG</sequence>
<dbReference type="InParanoid" id="A0A286UCM3"/>
<dbReference type="EMBL" id="NBII01000007">
    <property type="protein sequence ID" value="PAV17351.1"/>
    <property type="molecule type" value="Genomic_DNA"/>
</dbReference>
<evidence type="ECO:0000256" key="1">
    <source>
        <dbReference type="SAM" id="MobiDB-lite"/>
    </source>
</evidence>
<evidence type="ECO:0000313" key="2">
    <source>
        <dbReference type="EMBL" id="PAV17351.1"/>
    </source>
</evidence>